<dbReference type="OrthoDB" id="3678042at2759"/>
<keyword evidence="2" id="KW-1185">Reference proteome</keyword>
<gene>
    <name evidence="1" type="ORF">BS50DRAFT_589691</name>
</gene>
<dbReference type="AlphaFoldDB" id="A0A2T2NIP5"/>
<dbReference type="Proteomes" id="UP000240883">
    <property type="component" value="Unassembled WGS sequence"/>
</dbReference>
<sequence length="136" mass="15512">MSAAPAFNETGSKLNLADLVSSRYVPIQDAILDNPSLKDMANLSSVCRQTSSLNRYSAPRWQWEKFLGMWFDDARSFRSLQARLNIILSGHVLIDFLTEKPDFMAADPELKLGTHKQYYPELKTFLENCGYTEVSR</sequence>
<dbReference type="EMBL" id="KZ678137">
    <property type="protein sequence ID" value="PSN65270.1"/>
    <property type="molecule type" value="Genomic_DNA"/>
</dbReference>
<name>A0A2T2NIP5_CORCC</name>
<protein>
    <recommendedName>
        <fullName evidence="3">F-box domain-containing protein</fullName>
    </recommendedName>
</protein>
<evidence type="ECO:0000313" key="1">
    <source>
        <dbReference type="EMBL" id="PSN65270.1"/>
    </source>
</evidence>
<evidence type="ECO:0008006" key="3">
    <source>
        <dbReference type="Google" id="ProtNLM"/>
    </source>
</evidence>
<reference evidence="1 2" key="1">
    <citation type="journal article" date="2018" name="Front. Microbiol.">
        <title>Genome-Wide Analysis of Corynespora cassiicola Leaf Fall Disease Putative Effectors.</title>
        <authorList>
            <person name="Lopez D."/>
            <person name="Ribeiro S."/>
            <person name="Label P."/>
            <person name="Fumanal B."/>
            <person name="Venisse J.S."/>
            <person name="Kohler A."/>
            <person name="de Oliveira R.R."/>
            <person name="Labutti K."/>
            <person name="Lipzen A."/>
            <person name="Lail K."/>
            <person name="Bauer D."/>
            <person name="Ohm R.A."/>
            <person name="Barry K.W."/>
            <person name="Spatafora J."/>
            <person name="Grigoriev I.V."/>
            <person name="Martin F.M."/>
            <person name="Pujade-Renaud V."/>
        </authorList>
    </citation>
    <scope>NUCLEOTIDE SEQUENCE [LARGE SCALE GENOMIC DNA]</scope>
    <source>
        <strain evidence="1 2">Philippines</strain>
    </source>
</reference>
<proteinExistence type="predicted"/>
<organism evidence="1 2">
    <name type="scientific">Corynespora cassiicola Philippines</name>
    <dbReference type="NCBI Taxonomy" id="1448308"/>
    <lineage>
        <taxon>Eukaryota</taxon>
        <taxon>Fungi</taxon>
        <taxon>Dikarya</taxon>
        <taxon>Ascomycota</taxon>
        <taxon>Pezizomycotina</taxon>
        <taxon>Dothideomycetes</taxon>
        <taxon>Pleosporomycetidae</taxon>
        <taxon>Pleosporales</taxon>
        <taxon>Corynesporascaceae</taxon>
        <taxon>Corynespora</taxon>
    </lineage>
</organism>
<accession>A0A2T2NIP5</accession>
<evidence type="ECO:0000313" key="2">
    <source>
        <dbReference type="Proteomes" id="UP000240883"/>
    </source>
</evidence>